<comment type="cofactor">
    <cofactor evidence="1">
        <name>FAD</name>
        <dbReference type="ChEBI" id="CHEBI:57692"/>
    </cofactor>
</comment>
<reference evidence="6 7" key="1">
    <citation type="submission" date="2019-01" db="EMBL/GenBank/DDBJ databases">
        <title>Sinorhodobacter populi sp. nov. isolated from the symptomatic bark tissue of Populus euramericana canker.</title>
        <authorList>
            <person name="Xu G."/>
        </authorList>
    </citation>
    <scope>NUCLEOTIDE SEQUENCE [LARGE SCALE GENOMIC DNA]</scope>
    <source>
        <strain evidence="6 7">07D10-4-3</strain>
    </source>
</reference>
<keyword evidence="2" id="KW-0285">Flavoprotein</keyword>
<dbReference type="GO" id="GO:0008202">
    <property type="term" value="P:steroid metabolic process"/>
    <property type="evidence" value="ECO:0007669"/>
    <property type="project" value="UniProtKB-ARBA"/>
</dbReference>
<comment type="caution">
    <text evidence="6">The sequence shown here is derived from an EMBL/GenBank/DDBJ whole genome shotgun (WGS) entry which is preliminary data.</text>
</comment>
<protein>
    <submittedName>
        <fullName evidence="6">FAD-dependent oxidoreductase</fullName>
    </submittedName>
</protein>
<dbReference type="Proteomes" id="UP000284451">
    <property type="component" value="Unassembled WGS sequence"/>
</dbReference>
<evidence type="ECO:0000313" key="7">
    <source>
        <dbReference type="Proteomes" id="UP000284451"/>
    </source>
</evidence>
<dbReference type="PANTHER" id="PTHR43400">
    <property type="entry name" value="FUMARATE REDUCTASE"/>
    <property type="match status" value="1"/>
</dbReference>
<dbReference type="PANTHER" id="PTHR43400:SF10">
    <property type="entry name" value="3-OXOSTEROID 1-DEHYDROGENASE"/>
    <property type="match status" value="1"/>
</dbReference>
<dbReference type="SUPFAM" id="SSF51905">
    <property type="entry name" value="FAD/NAD(P)-binding domain"/>
    <property type="match status" value="1"/>
</dbReference>
<keyword evidence="4" id="KW-0560">Oxidoreductase</keyword>
<dbReference type="Gene3D" id="3.50.50.60">
    <property type="entry name" value="FAD/NAD(P)-binding domain"/>
    <property type="match status" value="2"/>
</dbReference>
<accession>A0A443K952</accession>
<organism evidence="6 7">
    <name type="scientific">Paenirhodobacter populi</name>
    <dbReference type="NCBI Taxonomy" id="2306993"/>
    <lineage>
        <taxon>Bacteria</taxon>
        <taxon>Pseudomonadati</taxon>
        <taxon>Pseudomonadota</taxon>
        <taxon>Alphaproteobacteria</taxon>
        <taxon>Rhodobacterales</taxon>
        <taxon>Rhodobacter group</taxon>
        <taxon>Paenirhodobacter</taxon>
    </lineage>
</organism>
<evidence type="ECO:0000256" key="3">
    <source>
        <dbReference type="ARBA" id="ARBA00022827"/>
    </source>
</evidence>
<dbReference type="InterPro" id="IPR027477">
    <property type="entry name" value="Succ_DH/fumarate_Rdtase_cat_sf"/>
</dbReference>
<evidence type="ECO:0000313" key="6">
    <source>
        <dbReference type="EMBL" id="RWR29294.1"/>
    </source>
</evidence>
<evidence type="ECO:0000256" key="2">
    <source>
        <dbReference type="ARBA" id="ARBA00022630"/>
    </source>
</evidence>
<sequence>MTATSTPGQTQAPDGAGAPVTLHRPLDCDLLVIGSGAGGLAAAVTAAELGLKVIVAEKAPVIGGTTAFSGGWLWIPNAPHAVRAGKGEDPEQVRSYLRAVIGNHYDAAMIDRYLEAAPRMLSFFEERTEVQFTPGAGVPDFHGNLPGAATGWRSVVAAPYDGRKLGALIHRLRRPIPETTFMGMGIAAGVDLRMFMTAMRSPRAFAHVTRRVLKNLRDLALYRRPMQIVNGNALVARLMRSAEDRGVTLLTEAPARSLLREGRRVTGAMLETPQGKVAVRARRGVVLATGGFPHGETRLREMLPHVQNGTPHISAAPETNTGDGMRLAETVGGRISRDLAHGAAYAPVSRVPRNDGTTGRFPHLVERGKPGIIGVLASGRRFVDEGGPYHDYVREMIAATPAGEKVRSWLVCDHRFLRRYGLGAVKPAPLPFGHWLKTGYLKTGATIEELARACGIDPAGLTATVTAFNRHAARGEDPEFHRGETPYGKVQGDPDHKPNPAVAPIEHGPFYAVEIVPGSLGTFAGIMTDADGRVLDAGNLPVPGLFAAGNDMNSIMGGAYPSGGITLGPAMTFGFLVAEAIASGEEVGTKDGRREHAI</sequence>
<dbReference type="EMBL" id="SAUY01000020">
    <property type="protein sequence ID" value="RWR29294.1"/>
    <property type="molecule type" value="Genomic_DNA"/>
</dbReference>
<keyword evidence="3" id="KW-0274">FAD</keyword>
<dbReference type="Pfam" id="PF00890">
    <property type="entry name" value="FAD_binding_2"/>
    <property type="match status" value="1"/>
</dbReference>
<dbReference type="InterPro" id="IPR036188">
    <property type="entry name" value="FAD/NAD-bd_sf"/>
</dbReference>
<dbReference type="PRINTS" id="PR00411">
    <property type="entry name" value="PNDRDTASEI"/>
</dbReference>
<evidence type="ECO:0000256" key="1">
    <source>
        <dbReference type="ARBA" id="ARBA00001974"/>
    </source>
</evidence>
<dbReference type="SUPFAM" id="SSF56425">
    <property type="entry name" value="Succinate dehydrogenase/fumarate reductase flavoprotein, catalytic domain"/>
    <property type="match status" value="1"/>
</dbReference>
<dbReference type="GO" id="GO:0016491">
    <property type="term" value="F:oxidoreductase activity"/>
    <property type="evidence" value="ECO:0007669"/>
    <property type="project" value="UniProtKB-KW"/>
</dbReference>
<name>A0A443K952_9RHOB</name>
<dbReference type="InterPro" id="IPR003953">
    <property type="entry name" value="FAD-dep_OxRdtase_2_FAD-bd"/>
</dbReference>
<evidence type="ECO:0000259" key="5">
    <source>
        <dbReference type="Pfam" id="PF00890"/>
    </source>
</evidence>
<reference evidence="6 7" key="2">
    <citation type="submission" date="2019-01" db="EMBL/GenBank/DDBJ databases">
        <authorList>
            <person name="Li Y."/>
        </authorList>
    </citation>
    <scope>NUCLEOTIDE SEQUENCE [LARGE SCALE GENOMIC DNA]</scope>
    <source>
        <strain evidence="6 7">07D10-4-3</strain>
    </source>
</reference>
<dbReference type="AlphaFoldDB" id="A0A443K952"/>
<gene>
    <name evidence="6" type="ORF">D2T29_14705</name>
</gene>
<proteinExistence type="predicted"/>
<dbReference type="InterPro" id="IPR050315">
    <property type="entry name" value="FAD-oxidoreductase_2"/>
</dbReference>
<evidence type="ECO:0000256" key="4">
    <source>
        <dbReference type="ARBA" id="ARBA00023002"/>
    </source>
</evidence>
<dbReference type="RefSeq" id="WP_128233047.1">
    <property type="nucleotide sequence ID" value="NZ_SAUY01000020.1"/>
</dbReference>
<feature type="domain" description="FAD-dependent oxidoreductase 2 FAD-binding" evidence="5">
    <location>
        <begin position="29"/>
        <end position="567"/>
    </location>
</feature>
<dbReference type="NCBIfam" id="NF004789">
    <property type="entry name" value="PRK06134.1"/>
    <property type="match status" value="1"/>
</dbReference>